<evidence type="ECO:0000259" key="5">
    <source>
        <dbReference type="PROSITE" id="PS50977"/>
    </source>
</evidence>
<keyword evidence="2 4" id="KW-0238">DNA-binding</keyword>
<reference evidence="7" key="1">
    <citation type="submission" date="2016-10" db="EMBL/GenBank/DDBJ databases">
        <authorList>
            <person name="Varghese N."/>
            <person name="Submissions S."/>
        </authorList>
    </citation>
    <scope>NUCLEOTIDE SEQUENCE [LARGE SCALE GENOMIC DNA]</scope>
    <source>
        <strain evidence="7">DSM 45245</strain>
    </source>
</reference>
<protein>
    <submittedName>
        <fullName evidence="6">Transcriptional regulator, TetR family</fullName>
    </submittedName>
</protein>
<keyword evidence="3" id="KW-0804">Transcription</keyword>
<dbReference type="SUPFAM" id="SSF46689">
    <property type="entry name" value="Homeodomain-like"/>
    <property type="match status" value="1"/>
</dbReference>
<proteinExistence type="predicted"/>
<feature type="domain" description="HTH tetR-type" evidence="5">
    <location>
        <begin position="3"/>
        <end position="61"/>
    </location>
</feature>
<evidence type="ECO:0000313" key="6">
    <source>
        <dbReference type="EMBL" id="SDZ46256.1"/>
    </source>
</evidence>
<dbReference type="PANTHER" id="PTHR30055">
    <property type="entry name" value="HTH-TYPE TRANSCRIPTIONAL REGULATOR RUTR"/>
    <property type="match status" value="1"/>
</dbReference>
<dbReference type="InterPro" id="IPR001647">
    <property type="entry name" value="HTH_TetR"/>
</dbReference>
<accession>A0A1H3T7P0</accession>
<organism evidence="6 7">
    <name type="scientific">Micromonospora pattaloongensis</name>
    <dbReference type="NCBI Taxonomy" id="405436"/>
    <lineage>
        <taxon>Bacteria</taxon>
        <taxon>Bacillati</taxon>
        <taxon>Actinomycetota</taxon>
        <taxon>Actinomycetes</taxon>
        <taxon>Micromonosporales</taxon>
        <taxon>Micromonosporaceae</taxon>
        <taxon>Micromonospora</taxon>
    </lineage>
</organism>
<gene>
    <name evidence="6" type="ORF">SAMN05444365_11921</name>
</gene>
<dbReference type="GO" id="GO:0003700">
    <property type="term" value="F:DNA-binding transcription factor activity"/>
    <property type="evidence" value="ECO:0007669"/>
    <property type="project" value="TreeGrafter"/>
</dbReference>
<dbReference type="GO" id="GO:0000976">
    <property type="term" value="F:transcription cis-regulatory region binding"/>
    <property type="evidence" value="ECO:0007669"/>
    <property type="project" value="TreeGrafter"/>
</dbReference>
<dbReference type="PANTHER" id="PTHR30055:SF234">
    <property type="entry name" value="HTH-TYPE TRANSCRIPTIONAL REGULATOR BETI"/>
    <property type="match status" value="1"/>
</dbReference>
<dbReference type="AlphaFoldDB" id="A0A1H3T7P0"/>
<name>A0A1H3T7P0_9ACTN</name>
<evidence type="ECO:0000256" key="1">
    <source>
        <dbReference type="ARBA" id="ARBA00023015"/>
    </source>
</evidence>
<dbReference type="InterPro" id="IPR050109">
    <property type="entry name" value="HTH-type_TetR-like_transc_reg"/>
</dbReference>
<keyword evidence="1" id="KW-0805">Transcription regulation</keyword>
<feature type="DNA-binding region" description="H-T-H motif" evidence="4">
    <location>
        <begin position="24"/>
        <end position="43"/>
    </location>
</feature>
<evidence type="ECO:0000256" key="3">
    <source>
        <dbReference type="ARBA" id="ARBA00023163"/>
    </source>
</evidence>
<dbReference type="EMBL" id="FNPH01000019">
    <property type="protein sequence ID" value="SDZ46256.1"/>
    <property type="molecule type" value="Genomic_DNA"/>
</dbReference>
<dbReference type="Gene3D" id="1.10.357.10">
    <property type="entry name" value="Tetracycline Repressor, domain 2"/>
    <property type="match status" value="1"/>
</dbReference>
<dbReference type="STRING" id="405436.SAMN05444365_11921"/>
<sequence length="186" mass="20440">MRARTRQAILDAAITVLGQEPTVSLGAIAAAADVGRTTLHRYFPERSELLRAVNAEVTARLERAVGLARLDEGRGIDALRRLTREYFDLGDVLSLIFNQPHLTAEVGWADPGVCDPRFETMVRRGHEDGTLDPDLPPPWVHNLLWAQLYAAYGYLADSDTSRHTVLGLLVRTVTGAAGVKSARIEE</sequence>
<evidence type="ECO:0000256" key="4">
    <source>
        <dbReference type="PROSITE-ProRule" id="PRU00335"/>
    </source>
</evidence>
<evidence type="ECO:0000256" key="2">
    <source>
        <dbReference type="ARBA" id="ARBA00023125"/>
    </source>
</evidence>
<dbReference type="Proteomes" id="UP000242415">
    <property type="component" value="Unassembled WGS sequence"/>
</dbReference>
<dbReference type="Pfam" id="PF00440">
    <property type="entry name" value="TetR_N"/>
    <property type="match status" value="1"/>
</dbReference>
<evidence type="ECO:0000313" key="7">
    <source>
        <dbReference type="Proteomes" id="UP000242415"/>
    </source>
</evidence>
<dbReference type="PROSITE" id="PS50977">
    <property type="entry name" value="HTH_TETR_2"/>
    <property type="match status" value="1"/>
</dbReference>
<keyword evidence="7" id="KW-1185">Reference proteome</keyword>
<dbReference type="InterPro" id="IPR009057">
    <property type="entry name" value="Homeodomain-like_sf"/>
</dbReference>